<dbReference type="AlphaFoldDB" id="A0A6N6VKN0"/>
<dbReference type="InterPro" id="IPR000160">
    <property type="entry name" value="GGDEF_dom"/>
</dbReference>
<dbReference type="Gene3D" id="3.20.20.450">
    <property type="entry name" value="EAL domain"/>
    <property type="match status" value="1"/>
</dbReference>
<reference evidence="5 6" key="1">
    <citation type="submission" date="2019-09" db="EMBL/GenBank/DDBJ databases">
        <title>Parvibaculum sedimenti sp. nov., isolated from sediment.</title>
        <authorList>
            <person name="Wang Y."/>
        </authorList>
    </citation>
    <scope>NUCLEOTIDE SEQUENCE [LARGE SCALE GENOMIC DNA]</scope>
    <source>
        <strain evidence="5 6">HXT-9</strain>
    </source>
</reference>
<organism evidence="5 6">
    <name type="scientific">Parvibaculum sedimenti</name>
    <dbReference type="NCBI Taxonomy" id="2608632"/>
    <lineage>
        <taxon>Bacteria</taxon>
        <taxon>Pseudomonadati</taxon>
        <taxon>Pseudomonadota</taxon>
        <taxon>Alphaproteobacteria</taxon>
        <taxon>Hyphomicrobiales</taxon>
        <taxon>Parvibaculaceae</taxon>
        <taxon>Parvibaculum</taxon>
    </lineage>
</organism>
<dbReference type="InterPro" id="IPR035919">
    <property type="entry name" value="EAL_sf"/>
</dbReference>
<evidence type="ECO:0000259" key="3">
    <source>
        <dbReference type="PROSITE" id="PS50883"/>
    </source>
</evidence>
<dbReference type="SMART" id="SM00267">
    <property type="entry name" value="GGDEF"/>
    <property type="match status" value="1"/>
</dbReference>
<dbReference type="RefSeq" id="WP_152214482.1">
    <property type="nucleotide sequence ID" value="NZ_JBAQYD010000168.1"/>
</dbReference>
<sequence>MDSDTFRPGHKPENVPARRSTDVVSAVGDVAYRWSIKDDLIEWGEGVESLLGVANPECFRTGRAFGARSMSQKGASRYEAVMYSRESDNGSGVRYEIEYQLLDDYGGLRWVEDRGRWFADAEGKPEVAVGVLRAIDQRRVRDDQLVRLSTYDELTGLLNRVRLKGELADVVVQARAPSAFLLLAIDNLARINDSYGFDVGDEVIVGVAERLRGLSRRADALGRYSGNKFGVALRNCSPERLSIIAERMLASVRDQVIQTSRGPVAITMSGGCVSLPFHAQTVEAALAHAEEALMSAKQTHRDSYVVYTPSREREKTRQRNIDIADELISALNDRRICLAYQPIFSSQSGEVEIYECLIRLMREDGSIIAAGNFVPIAEKLGLIGLLDYRVMELAIETLRARPDVKLALNVSGRTTSDRMWLDGLVAQLRADLSLAARLTVEITETVAIQDIAETADFVSQLRDLGCLIAIDDFGAGYTSFRNLRALDVDLVKIDGSFVQNLLENRDNQFFVKTLVELAHNFNLPTVAEWVSNADEVAMLRDLGVEYLQGFYLGEPQLTLPEQTAQSTARA</sequence>
<dbReference type="Proteomes" id="UP000468901">
    <property type="component" value="Unassembled WGS sequence"/>
</dbReference>
<feature type="domain" description="GGDEF" evidence="4">
    <location>
        <begin position="176"/>
        <end position="309"/>
    </location>
</feature>
<dbReference type="SMART" id="SM00052">
    <property type="entry name" value="EAL"/>
    <property type="match status" value="1"/>
</dbReference>
<dbReference type="InterPro" id="IPR050706">
    <property type="entry name" value="Cyclic-di-GMP_PDE-like"/>
</dbReference>
<dbReference type="PROSITE" id="PS50883">
    <property type="entry name" value="EAL"/>
    <property type="match status" value="1"/>
</dbReference>
<comment type="caution">
    <text evidence="5">The sequence shown here is derived from an EMBL/GenBank/DDBJ whole genome shotgun (WGS) entry which is preliminary data.</text>
</comment>
<protein>
    <submittedName>
        <fullName evidence="5">EAL domain-containing protein</fullName>
    </submittedName>
</protein>
<accession>A0A6N6VKN0</accession>
<dbReference type="PANTHER" id="PTHR33121">
    <property type="entry name" value="CYCLIC DI-GMP PHOSPHODIESTERASE PDEF"/>
    <property type="match status" value="1"/>
</dbReference>
<evidence type="ECO:0000313" key="5">
    <source>
        <dbReference type="EMBL" id="KAB7742060.1"/>
    </source>
</evidence>
<evidence type="ECO:0000259" key="2">
    <source>
        <dbReference type="PROSITE" id="PS50113"/>
    </source>
</evidence>
<dbReference type="InterPro" id="IPR043128">
    <property type="entry name" value="Rev_trsase/Diguanyl_cyclase"/>
</dbReference>
<dbReference type="Gene3D" id="3.30.70.270">
    <property type="match status" value="1"/>
</dbReference>
<evidence type="ECO:0000256" key="1">
    <source>
        <dbReference type="SAM" id="MobiDB-lite"/>
    </source>
</evidence>
<dbReference type="Pfam" id="PF00990">
    <property type="entry name" value="GGDEF"/>
    <property type="match status" value="1"/>
</dbReference>
<dbReference type="InterPro" id="IPR001633">
    <property type="entry name" value="EAL_dom"/>
</dbReference>
<evidence type="ECO:0000259" key="4">
    <source>
        <dbReference type="PROSITE" id="PS50887"/>
    </source>
</evidence>
<dbReference type="PROSITE" id="PS50887">
    <property type="entry name" value="GGDEF"/>
    <property type="match status" value="1"/>
</dbReference>
<dbReference type="InterPro" id="IPR000700">
    <property type="entry name" value="PAS-assoc_C"/>
</dbReference>
<gene>
    <name evidence="5" type="ORF">F2P47_01935</name>
</gene>
<dbReference type="SUPFAM" id="SSF55073">
    <property type="entry name" value="Nucleotide cyclase"/>
    <property type="match status" value="1"/>
</dbReference>
<feature type="domain" description="PAC" evidence="2">
    <location>
        <begin position="95"/>
        <end position="147"/>
    </location>
</feature>
<dbReference type="EMBL" id="WESC01000002">
    <property type="protein sequence ID" value="KAB7742060.1"/>
    <property type="molecule type" value="Genomic_DNA"/>
</dbReference>
<dbReference type="NCBIfam" id="TIGR00254">
    <property type="entry name" value="GGDEF"/>
    <property type="match status" value="1"/>
</dbReference>
<dbReference type="InterPro" id="IPR029787">
    <property type="entry name" value="Nucleotide_cyclase"/>
</dbReference>
<feature type="region of interest" description="Disordered" evidence="1">
    <location>
        <begin position="1"/>
        <end position="20"/>
    </location>
</feature>
<dbReference type="Pfam" id="PF00563">
    <property type="entry name" value="EAL"/>
    <property type="match status" value="1"/>
</dbReference>
<name>A0A6N6VKN0_9HYPH</name>
<dbReference type="Gene3D" id="3.30.450.20">
    <property type="entry name" value="PAS domain"/>
    <property type="match status" value="1"/>
</dbReference>
<evidence type="ECO:0000313" key="6">
    <source>
        <dbReference type="Proteomes" id="UP000468901"/>
    </source>
</evidence>
<dbReference type="PROSITE" id="PS50113">
    <property type="entry name" value="PAC"/>
    <property type="match status" value="1"/>
</dbReference>
<feature type="compositionally biased region" description="Basic and acidic residues" evidence="1">
    <location>
        <begin position="1"/>
        <end position="13"/>
    </location>
</feature>
<dbReference type="SUPFAM" id="SSF141868">
    <property type="entry name" value="EAL domain-like"/>
    <property type="match status" value="1"/>
</dbReference>
<proteinExistence type="predicted"/>
<dbReference type="SUPFAM" id="SSF55785">
    <property type="entry name" value="PYP-like sensor domain (PAS domain)"/>
    <property type="match status" value="1"/>
</dbReference>
<dbReference type="GO" id="GO:0071111">
    <property type="term" value="F:cyclic-guanylate-specific phosphodiesterase activity"/>
    <property type="evidence" value="ECO:0007669"/>
    <property type="project" value="InterPro"/>
</dbReference>
<dbReference type="CDD" id="cd01948">
    <property type="entry name" value="EAL"/>
    <property type="match status" value="1"/>
</dbReference>
<feature type="domain" description="EAL" evidence="3">
    <location>
        <begin position="320"/>
        <end position="569"/>
    </location>
</feature>
<keyword evidence="6" id="KW-1185">Reference proteome</keyword>
<dbReference type="PANTHER" id="PTHR33121:SF79">
    <property type="entry name" value="CYCLIC DI-GMP PHOSPHODIESTERASE PDED-RELATED"/>
    <property type="match status" value="1"/>
</dbReference>
<dbReference type="InterPro" id="IPR035965">
    <property type="entry name" value="PAS-like_dom_sf"/>
</dbReference>
<dbReference type="CDD" id="cd01949">
    <property type="entry name" value="GGDEF"/>
    <property type="match status" value="1"/>
</dbReference>